<gene>
    <name evidence="2" type="ORF">CHUDEA6_2950</name>
    <name evidence="3" type="ORF">GY17_00000305</name>
</gene>
<feature type="compositionally biased region" description="Low complexity" evidence="1">
    <location>
        <begin position="769"/>
        <end position="801"/>
    </location>
</feature>
<evidence type="ECO:0000313" key="4">
    <source>
        <dbReference type="Proteomes" id="UP001429100"/>
    </source>
</evidence>
<sequence length="938" mass="99758">MSFEERISSENGGIEILGGANLVCGVTDSSRGLVSVSDLSPNLSGIKVQFGDPSPICGITGQDALGGFQSINQKTKSSEIGTTLNESFLVSISELRYIVLICIRWRLQNSSELSSNVSTILGIGTESSIVPVDSPSTCGEESITPSKEYLVSNIFLYRSCISDSHRVELEFQVVRDILRLIDPTVESGGRNFSGRLVNSANRNIIKELAGGLDSQEANEMRNAESVLSSQFLLSKLPFPNYGTFLGKETAEYTIGDIINTTEHPTGLNLANVASTPSILGVLLKYFDVSWPSHIFESLLKSDVVGGGFQQEDNISSTVKDSGDVSLSLGSFTHVLGLCKPCVFVNKTNKKCRNGVHCCFCHFQHKERKRGKRYKSSANCSSTSNSCNNSGAGTGVCLTSSSGHPSHSGANNSGGIANNFEELGGGIGNTSGFGVASNGAGILNVEGFSKQDISALAEDCLCVSSISPASIRGPHNMFGSNRSELSQGAVGLSSIQPTGMTAPSGSQCLPDVLFSHYGSQQLQRYPLKANQGANNPLTSFQTSARSNSVFGKSSCPTGSEQQQQIPVRYLVPPPPPPPSKTSGPLQIFQNEKNINFRDNSNPVATSTSAGFNQLGTNYQKGSSDKHSMRIPGLVLDSCPFQSSQGASQSFNDSLFGDFTGYNKLINEASEMNNWISANNPENSSNAINQNSKVYGCFQWLDQPEIGESIVDAWGVGNTFESFIKGNGANTSPQNLNQCLYDSHSFSKAAQDWTFASSIIKNSSINASNSASESSFTVNNHNNLVNPNSASSLQISTSQPSSQKLRESIIGSPLHLEASSINFHDQAQTQSQAQVQSSQALPELAEGVPNSHNDYFLSSPSLFNSNATTSSLPSSLSDNNNINNGSFIMPSGSVIPPFLRGSQGAGVSSEYSDCSPLSFLTGGGGATNFGMDFCFLNSWK</sequence>
<dbReference type="VEuPathDB" id="CryptoDB:Chro.60341"/>
<reference evidence="3 4" key="1">
    <citation type="submission" date="2014-11" db="EMBL/GenBank/DDBJ databases">
        <title>Comparative genomic analysis of Cryptosporidium hominis reveals occurrence of genetic recombination in virulent subtypes.</title>
        <authorList>
            <person name="Guo Y."/>
            <person name="Tang K."/>
            <person name="Frace M."/>
            <person name="Li N."/>
            <person name="Roellig D.M."/>
            <person name="Sammons S."/>
            <person name="Knipe K."/>
            <person name="Rowe L."/>
            <person name="Feng Y."/>
            <person name="Xiao L."/>
        </authorList>
    </citation>
    <scope>NUCLEOTIDE SEQUENCE [LARGE SCALE GENOMIC DNA]</scope>
    <source>
        <strain evidence="3">30976</strain>
    </source>
</reference>
<proteinExistence type="predicted"/>
<keyword evidence="4" id="KW-1185">Reference proteome</keyword>
<evidence type="ECO:0000313" key="2">
    <source>
        <dbReference type="EMBL" id="CUV06720.1"/>
    </source>
</evidence>
<protein>
    <recommendedName>
        <fullName evidence="5">C3H1-type domain-containing protein</fullName>
    </recommendedName>
</protein>
<dbReference type="EMBL" id="JTAI01000007">
    <property type="protein sequence ID" value="PPS97661.1"/>
    <property type="molecule type" value="Genomic_DNA"/>
</dbReference>
<evidence type="ECO:0000256" key="1">
    <source>
        <dbReference type="SAM" id="MobiDB-lite"/>
    </source>
</evidence>
<dbReference type="VEuPathDB" id="CryptoDB:CHUDEA6_2950"/>
<dbReference type="VEuPathDB" id="CryptoDB:ChTU502y2012_375g0015"/>
<reference evidence="3 4" key="3">
    <citation type="submission" date="2017-10" db="EMBL/GenBank/DDBJ databases">
        <title>Consistent, comparative and evidence-based genome annotation and re-annotation for the closely-related species, Cryptosporidium parvum, C. hominis and C. tyzzeri.</title>
        <authorList>
            <person name="Baptista R.P."/>
            <person name="Li Y."/>
            <person name="Sateriale A."/>
            <person name="Striepen B."/>
            <person name="Kissinger J.C."/>
        </authorList>
    </citation>
    <scope>NUCLEOTIDE SEQUENCE [LARGE SCALE GENOMIC DNA]</scope>
    <source>
        <strain evidence="3">30976</strain>
    </source>
</reference>
<evidence type="ECO:0000313" key="3">
    <source>
        <dbReference type="EMBL" id="PPS97661.1"/>
    </source>
</evidence>
<dbReference type="VEuPathDB" id="CryptoDB:GY17_00000305"/>
<feature type="region of interest" description="Disordered" evidence="1">
    <location>
        <begin position="769"/>
        <end position="804"/>
    </location>
</feature>
<accession>A0A0S4TH61</accession>
<organism evidence="2">
    <name type="scientific">Cryptosporidium hominis</name>
    <dbReference type="NCBI Taxonomy" id="237895"/>
    <lineage>
        <taxon>Eukaryota</taxon>
        <taxon>Sar</taxon>
        <taxon>Alveolata</taxon>
        <taxon>Apicomplexa</taxon>
        <taxon>Conoidasida</taxon>
        <taxon>Coccidia</taxon>
        <taxon>Eucoccidiorida</taxon>
        <taxon>Eimeriorina</taxon>
        <taxon>Cryptosporidiidae</taxon>
        <taxon>Cryptosporidium</taxon>
    </lineage>
</organism>
<name>A0A0S4TH61_CRYHO</name>
<reference evidence="2" key="2">
    <citation type="submission" date="2015-08" db="EMBL/GenBank/DDBJ databases">
        <authorList>
            <person name="Babu N.S."/>
            <person name="Beckwith C.J."/>
            <person name="Beseler K.G."/>
            <person name="Brison A."/>
            <person name="Carone J.V."/>
            <person name="Caskin T.P."/>
            <person name="Diamond M."/>
            <person name="Durham M.E."/>
            <person name="Foxe J.M."/>
            <person name="Go M."/>
            <person name="Henderson B.A."/>
            <person name="Jones I.B."/>
            <person name="McGettigan J.A."/>
            <person name="Micheletti S.J."/>
            <person name="Nasrallah M.E."/>
            <person name="Ortiz D."/>
            <person name="Piller C.R."/>
            <person name="Privatt S.R."/>
            <person name="Schneider S.L."/>
            <person name="Sharp S."/>
            <person name="Smith T.C."/>
            <person name="Stanton J.D."/>
            <person name="Ullery H.E."/>
            <person name="Wilson R.J."/>
            <person name="Serrano M.G."/>
            <person name="Buck G."/>
            <person name="Lee V."/>
            <person name="Wang Y."/>
            <person name="Carvalho R."/>
            <person name="Voegtly L."/>
            <person name="Shi R."/>
            <person name="Duckworth R."/>
            <person name="Johnson A."/>
            <person name="Loviza R."/>
            <person name="Walstead R."/>
            <person name="Shah Z."/>
            <person name="Kiflezghi M."/>
            <person name="Wade K."/>
            <person name="Ball S.L."/>
            <person name="Bradley K.W."/>
            <person name="Asai D.J."/>
            <person name="Bowman C.A."/>
            <person name="Russell D.A."/>
            <person name="Pope W.H."/>
            <person name="Jacobs-Sera D."/>
            <person name="Hendrix R.W."/>
            <person name="Hatfull G.F."/>
        </authorList>
    </citation>
    <scope>NUCLEOTIDE SEQUENCE [LARGE SCALE GENOMIC DNA]</scope>
</reference>
<dbReference type="Proteomes" id="UP001429100">
    <property type="component" value="Unassembled WGS sequence"/>
</dbReference>
<evidence type="ECO:0008006" key="5">
    <source>
        <dbReference type="Google" id="ProtNLM"/>
    </source>
</evidence>
<dbReference type="EMBL" id="LN877952">
    <property type="protein sequence ID" value="CUV06720.1"/>
    <property type="molecule type" value="Genomic_DNA"/>
</dbReference>
<dbReference type="AlphaFoldDB" id="A0A0S4TH61"/>
<dbReference type="Proteomes" id="UP000199752">
    <property type="component" value="Chromosome 6"/>
</dbReference>